<keyword evidence="2" id="KW-1185">Reference proteome</keyword>
<dbReference type="AlphaFoldDB" id="A0A8D5FX87"/>
<evidence type="ECO:0000313" key="1">
    <source>
        <dbReference type="EMBL" id="BCM23824.1"/>
    </source>
</evidence>
<gene>
    <name evidence="1" type="ORF">ZMTM_00830</name>
</gene>
<dbReference type="RefSeq" id="WP_221764404.1">
    <property type="nucleotide sequence ID" value="NZ_AP024110.1"/>
</dbReference>
<sequence>MMIEPTSATSKLAPHASLGISAKSSNAKSLKSQTEIDADKSKNKKIRYELQRHSQSLFYDRNAIKQHRVCSCHRNLTGDSIAIFRKVDQSEARIAGLVSCGSAWVCPICNAKITEARREQMQQAITAHSKAGGSCLLMTNTFPHEIDLPLDEGLSKFAMALDHWKNSRTYKRIFGTSLASIQYAETRGKPLKKVTKGEFPIVGSVRSLEVTHGSNGWHPHTHQVLFMQDESLLNSRRAIDELVESWCVSLIHAGLGDNSKLNDMLTHALDIRGGDYTADYVNKFGREPELYNGWTIAHETTKANSKAGFRNLNGDFHATPFQLLKMSLEGDEKAGALFLEFGRCFEGKRMNYWTNGLKDFFSLNDLDDEDLAAESAEVEVEEEVVLYLNAEEWRLVLKTNARGELIEAARIGGKDAVMELLDILPYIKHSHSGAYSVNRPKGQWVN</sequence>
<dbReference type="Proteomes" id="UP000826722">
    <property type="component" value="Chromosome"/>
</dbReference>
<evidence type="ECO:0000313" key="2">
    <source>
        <dbReference type="Proteomes" id="UP000826722"/>
    </source>
</evidence>
<name>A0A8D5FX87_9PROT</name>
<evidence type="ECO:0008006" key="3">
    <source>
        <dbReference type="Google" id="ProtNLM"/>
    </source>
</evidence>
<dbReference type="EMBL" id="AP024110">
    <property type="protein sequence ID" value="BCM23824.1"/>
    <property type="molecule type" value="Genomic_DNA"/>
</dbReference>
<organism evidence="1 2">
    <name type="scientific">Methyloradius palustris</name>
    <dbReference type="NCBI Taxonomy" id="2778876"/>
    <lineage>
        <taxon>Bacteria</taxon>
        <taxon>Pseudomonadati</taxon>
        <taxon>Pseudomonadota</taxon>
        <taxon>Betaproteobacteria</taxon>
        <taxon>Nitrosomonadales</taxon>
        <taxon>Methylophilaceae</taxon>
        <taxon>Methyloradius</taxon>
    </lineage>
</organism>
<proteinExistence type="predicted"/>
<accession>A0A8D5FX87</accession>
<protein>
    <recommendedName>
        <fullName evidence="3">Replication protein</fullName>
    </recommendedName>
</protein>
<reference evidence="1" key="1">
    <citation type="journal article" date="2021" name="Arch. Microbiol.">
        <title>Methyloradius palustris gen. nov., sp. nov., a methanol-oxidizing bacterium isolated from snow.</title>
        <authorList>
            <person name="Miyadera T."/>
            <person name="Kojima H."/>
            <person name="Fukui M."/>
        </authorList>
    </citation>
    <scope>NUCLEOTIDE SEQUENCE</scope>
    <source>
        <strain evidence="1">Zm11</strain>
    </source>
</reference>
<dbReference type="KEGG" id="mpau:ZMTM_00830"/>